<evidence type="ECO:0000313" key="1">
    <source>
        <dbReference type="EMBL" id="GAG86939.1"/>
    </source>
</evidence>
<name>X1AVB8_9ZZZZ</name>
<gene>
    <name evidence="1" type="ORF">S01H4_22371</name>
</gene>
<dbReference type="EMBL" id="BART01010243">
    <property type="protein sequence ID" value="GAG86939.1"/>
    <property type="molecule type" value="Genomic_DNA"/>
</dbReference>
<proteinExistence type="predicted"/>
<comment type="caution">
    <text evidence="1">The sequence shown here is derived from an EMBL/GenBank/DDBJ whole genome shotgun (WGS) entry which is preliminary data.</text>
</comment>
<protein>
    <recommendedName>
        <fullName evidence="2">Histidine kinase domain-containing protein</fullName>
    </recommendedName>
</protein>
<dbReference type="AlphaFoldDB" id="X1AVB8"/>
<sequence>MQEIQVSAELLQYRTDDSSTRDLLESILRAVSKSAVIISETKTIEQLAELPLSERSLDDTLSESVKAATLLLEDVEFHLSLQVSGAQIRADEYLELLLSDLLANAYEHNPSD</sequence>
<reference evidence="1" key="1">
    <citation type="journal article" date="2014" name="Front. Microbiol.">
        <title>High frequency of phylogenetically diverse reductive dehalogenase-homologous genes in deep subseafloor sedimentary metagenomes.</title>
        <authorList>
            <person name="Kawai M."/>
            <person name="Futagami T."/>
            <person name="Toyoda A."/>
            <person name="Takaki Y."/>
            <person name="Nishi S."/>
            <person name="Hori S."/>
            <person name="Arai W."/>
            <person name="Tsubouchi T."/>
            <person name="Morono Y."/>
            <person name="Uchiyama I."/>
            <person name="Ito T."/>
            <person name="Fujiyama A."/>
            <person name="Inagaki F."/>
            <person name="Takami H."/>
        </authorList>
    </citation>
    <scope>NUCLEOTIDE SEQUENCE</scope>
    <source>
        <strain evidence="1">Expedition CK06-06</strain>
    </source>
</reference>
<feature type="non-terminal residue" evidence="1">
    <location>
        <position position="112"/>
    </location>
</feature>
<accession>X1AVB8</accession>
<evidence type="ECO:0008006" key="2">
    <source>
        <dbReference type="Google" id="ProtNLM"/>
    </source>
</evidence>
<organism evidence="1">
    <name type="scientific">marine sediment metagenome</name>
    <dbReference type="NCBI Taxonomy" id="412755"/>
    <lineage>
        <taxon>unclassified sequences</taxon>
        <taxon>metagenomes</taxon>
        <taxon>ecological metagenomes</taxon>
    </lineage>
</organism>